<feature type="compositionally biased region" description="Polar residues" evidence="13">
    <location>
        <begin position="1283"/>
        <end position="1302"/>
    </location>
</feature>
<dbReference type="Pfam" id="PF00027">
    <property type="entry name" value="cNMP_binding"/>
    <property type="match status" value="1"/>
</dbReference>
<feature type="short sequence motif" description="GXGXXG" evidence="11">
    <location>
        <begin position="1388"/>
        <end position="1393"/>
    </location>
</feature>
<accession>A0A2U1JEZ6</accession>
<evidence type="ECO:0000256" key="4">
    <source>
        <dbReference type="ARBA" id="ARBA00018317"/>
    </source>
</evidence>
<dbReference type="GO" id="GO:0004622">
    <property type="term" value="F:phosphatidylcholine lysophospholipase activity"/>
    <property type="evidence" value="ECO:0007669"/>
    <property type="project" value="UniProtKB-EC"/>
</dbReference>
<keyword evidence="9 11" id="KW-0443">Lipid metabolism</keyword>
<dbReference type="GO" id="GO:0046486">
    <property type="term" value="P:glycerolipid metabolic process"/>
    <property type="evidence" value="ECO:0007669"/>
    <property type="project" value="UniProtKB-ARBA"/>
</dbReference>
<evidence type="ECO:0000256" key="5">
    <source>
        <dbReference type="ARBA" id="ARBA00022692"/>
    </source>
</evidence>
<dbReference type="InterPro" id="IPR018490">
    <property type="entry name" value="cNMP-bd_dom_sf"/>
</dbReference>
<dbReference type="PROSITE" id="PS51635">
    <property type="entry name" value="PNPLA"/>
    <property type="match status" value="1"/>
</dbReference>
<dbReference type="CDD" id="cd00038">
    <property type="entry name" value="CAP_ED"/>
    <property type="match status" value="1"/>
</dbReference>
<feature type="compositionally biased region" description="Basic and acidic residues" evidence="13">
    <location>
        <begin position="406"/>
        <end position="418"/>
    </location>
</feature>
<keyword evidence="10" id="KW-0472">Membrane</keyword>
<feature type="compositionally biased region" description="Polar residues" evidence="13">
    <location>
        <begin position="515"/>
        <end position="525"/>
    </location>
</feature>
<evidence type="ECO:0000259" key="15">
    <source>
        <dbReference type="PROSITE" id="PS51635"/>
    </source>
</evidence>
<keyword evidence="6 11" id="KW-0378">Hydrolase</keyword>
<evidence type="ECO:0000256" key="12">
    <source>
        <dbReference type="RuleBase" id="RU362043"/>
    </source>
</evidence>
<dbReference type="InterPro" id="IPR050301">
    <property type="entry name" value="NTE"/>
</dbReference>
<dbReference type="InterPro" id="IPR056556">
    <property type="entry name" value="NTE1_P-loop_dom"/>
</dbReference>
<keyword evidence="12" id="KW-0256">Endoplasmic reticulum</keyword>
<comment type="similarity">
    <text evidence="2 12">Belongs to the NTE family.</text>
</comment>
<keyword evidence="17" id="KW-1185">Reference proteome</keyword>
<keyword evidence="5" id="KW-0812">Transmembrane</keyword>
<comment type="catalytic activity">
    <reaction evidence="12">
        <text>a 1-acyl-sn-glycero-3-phosphocholine + H2O = sn-glycerol 3-phosphocholine + a fatty acid + H(+)</text>
        <dbReference type="Rhea" id="RHEA:15177"/>
        <dbReference type="ChEBI" id="CHEBI:15377"/>
        <dbReference type="ChEBI" id="CHEBI:15378"/>
        <dbReference type="ChEBI" id="CHEBI:16870"/>
        <dbReference type="ChEBI" id="CHEBI:28868"/>
        <dbReference type="ChEBI" id="CHEBI:58168"/>
        <dbReference type="EC" id="3.1.1.5"/>
    </reaction>
</comment>
<comment type="subcellular location">
    <subcellularLocation>
        <location evidence="12">Endoplasmic reticulum membrane</location>
    </subcellularLocation>
    <subcellularLocation>
        <location evidence="1">Membrane</location>
    </subcellularLocation>
</comment>
<evidence type="ECO:0000256" key="6">
    <source>
        <dbReference type="ARBA" id="ARBA00022801"/>
    </source>
</evidence>
<evidence type="ECO:0000313" key="17">
    <source>
        <dbReference type="Proteomes" id="UP000245591"/>
    </source>
</evidence>
<evidence type="ECO:0000256" key="7">
    <source>
        <dbReference type="ARBA" id="ARBA00022963"/>
    </source>
</evidence>
<keyword evidence="8" id="KW-1133">Transmembrane helix</keyword>
<gene>
    <name evidence="16" type="ORF">BB558_000155</name>
</gene>
<dbReference type="Proteomes" id="UP000245591">
    <property type="component" value="Unassembled WGS sequence"/>
</dbReference>
<feature type="active site" description="Proton acceptor" evidence="11">
    <location>
        <position position="1536"/>
    </location>
</feature>
<feature type="short sequence motif" description="GXSXG" evidence="11">
    <location>
        <begin position="1415"/>
        <end position="1419"/>
    </location>
</feature>
<sequence length="1772" mass="199015">MFGGLKTHFLPKSYKNDRVNKTQTKENFNKGILSNIEINIDEFDSDGNEEDSDLEDESLYITSSVYRKGNRYGSEGHNKYENLPKENMLYEGSYKRRQKYQSAGMGAGVSFLDTFLKSIQIFGYLEDAVFYELSRQLQTQRVLAGERLYGIEKRSDFCVVVDGCVRVYAIDENIHKEDSDRDIPFPIRRKSTDIGYDSSDECGTSDNMDFSSDEFEDNNENINYNPLVGNQKNALVRKKGSKPKQLIREVGKGNILSSLLQLLEIFTESIQKEEYQVSQTGLDKKVRIFGVAMVDTTLAVIPERAFRRVGEKFPKAAVHMIQVILTRLQRVSLATMQNYLNVQNDVMDFEQRLATVSVDNDLKFTENNNIVVNNEVYTRENLEEIKKEIRLLCFLDSKANLLDEKSSKNNTKHTDIKKKANNGKLSSNNSVYSGSLDNMHEYKNKVFNYNSQDFTFQNKSIGGTGLDMSTKLLDSKSILFLNEEKLEVLGLRNHENILKQKMKLVKNTSLEDNHIPTTSFDQDINTLPKKQEKNTSSDTKPKRDSLNIGKSTYKTPRIHDFEALQKNATQMLTKALGIKETKLGSLGMKKSVSLNKQLSNDKLDDNYSYSPSQMSGSEISGGFSSSVVSKPISVFPKIMFPKEVQTDNTTPEIPSPSTMFENLSKVISDYTRIIYVPQGKKIISKGQRPEGIFIVLDGILEISSAKNAKSSELFGGINDLTSNFDGNHWNSGDTNSNFDENAKVMTKLAYEVQEAMENIPDNDEEGTKKLVDEMVQNISGFGKNNKRSAERKQNDQKNRKGYKKSNKPNKFTSLNQDYKKRYQKTSRRIKRIGIGSIAGYFACITDMTSNVDVVVGKCYNGDEEYACGALLGFLPITSVARLVDEVPSVFLRLAQRVSNNLTSFIHHVDYALDWKRLKGGKMIYKMGNRSDAVHIVLSGRLRAVADGNINTGESNVVLAEYGYGESVGEADVLAGDKRSFSLQAIRDSELVWIPKTLFSILVAKYPKLTFHMSKLIAERMLRQMYKRQPSITQNQKWNSFSAKPKPNLPENDGNGIDKSPSALLDAGRYNSNLKTVCILPINDDVPIHDFSLQLYEALVESHGPNFALLESQSVLRNVGKNAFTRVGKLKTQSWLAELEEKRRMLLYVADGGMDSSWTLRCIRQADCILIVGLGDGDPSVGPYEQLVLATKSVARKELVLLHQKREIIPGSTRAWLNKRDWIIAHHHIQISLLDNVAQKRSKSFFSVHSSGNSDGLRSPEGVIANVISMLNLYWSENEQGVSASGINTENPSNLQNTPGSSSKKVDKKNSFGSLFDKTVTSNGLPGIHLTNATRGAIHKLKGRVKSYYERVLDSGNLAAVSKHQKIRSDFARLARRLCNQSVGLVMGGGGARGMALLGVLRAFEEAGIPIDIVGGTSIGAFFSGLYAHEPDSMNIWRRAKLFANHISSMWRTILDATWPVLSYTSGNEFNRALWKVFKETQIEDLWLPFYCVSTNITHSCLEVHTSGSLWRYCRASMSLSGFVPPLCDSDGQMLVDGGYLDNLPVDYMRHQLGANIIFAIDIAGEDDTSPVFYGEAVSGFRVTLNNINPFRRYRIPNLSEIQSRLAFASSAQSLRSAKSKPGVIYAKVPPRNLGVLEFSKFNPVYRKGYRYAKAWVEIWRNTKCLEQLFGHQLATKNGKKVDFGKNKENGENNDSLKGDYYEGRNVCSGYHSDKSTEATSWLNLRQKRAENEKLGNKTNSGAKSRVLDDHDLDSIGDEKYQMWSHFHALSDG</sequence>
<evidence type="ECO:0000256" key="3">
    <source>
        <dbReference type="ARBA" id="ARBA00013274"/>
    </source>
</evidence>
<dbReference type="Pfam" id="PF01734">
    <property type="entry name" value="Patatin"/>
    <property type="match status" value="1"/>
</dbReference>
<evidence type="ECO:0000256" key="1">
    <source>
        <dbReference type="ARBA" id="ARBA00004370"/>
    </source>
</evidence>
<feature type="compositionally biased region" description="Polar residues" evidence="13">
    <location>
        <begin position="423"/>
        <end position="432"/>
    </location>
</feature>
<reference evidence="16 17" key="1">
    <citation type="journal article" date="2018" name="MBio">
        <title>Comparative Genomics Reveals the Core Gene Toolbox for the Fungus-Insect Symbiosis.</title>
        <authorList>
            <person name="Wang Y."/>
            <person name="Stata M."/>
            <person name="Wang W."/>
            <person name="Stajich J.E."/>
            <person name="White M.M."/>
            <person name="Moncalvo J.M."/>
        </authorList>
    </citation>
    <scope>NUCLEOTIDE SEQUENCE [LARGE SCALE GENOMIC DNA]</scope>
    <source>
        <strain evidence="16 17">AUS-126-30</strain>
    </source>
</reference>
<evidence type="ECO:0000256" key="13">
    <source>
        <dbReference type="SAM" id="MobiDB-lite"/>
    </source>
</evidence>
<keyword evidence="7 11" id="KW-0442">Lipid degradation</keyword>
<protein>
    <recommendedName>
        <fullName evidence="4 12">Lysophospholipase NTE1</fullName>
        <ecNumber evidence="3 12">3.1.1.5</ecNumber>
    </recommendedName>
    <alternativeName>
        <fullName evidence="12">Intracellular phospholipase B</fullName>
    </alternativeName>
</protein>
<comment type="function">
    <text evidence="12">Intracellular phospholipase B that catalyzes the double deacylation of phosphatidylcholine (PC) to glycerophosphocholine (GroPCho). Plays an important role in membrane lipid homeostasis.</text>
</comment>
<evidence type="ECO:0000313" key="16">
    <source>
        <dbReference type="EMBL" id="PWA03690.1"/>
    </source>
</evidence>
<feature type="active site" description="Nucleophile" evidence="11">
    <location>
        <position position="1417"/>
    </location>
</feature>
<feature type="region of interest" description="Disordered" evidence="13">
    <location>
        <begin position="406"/>
        <end position="432"/>
    </location>
</feature>
<feature type="domain" description="Cyclic nucleotide-binding" evidence="14">
    <location>
        <begin position="661"/>
        <end position="702"/>
    </location>
</feature>
<dbReference type="Gene3D" id="3.40.1090.10">
    <property type="entry name" value="Cytosolic phospholipase A2 catalytic domain"/>
    <property type="match status" value="1"/>
</dbReference>
<dbReference type="PANTHER" id="PTHR14226:SF29">
    <property type="entry name" value="NEUROPATHY TARGET ESTERASE SWS"/>
    <property type="match status" value="1"/>
</dbReference>
<evidence type="ECO:0000256" key="8">
    <source>
        <dbReference type="ARBA" id="ARBA00022989"/>
    </source>
</evidence>
<feature type="region of interest" description="Disordered" evidence="13">
    <location>
        <begin position="514"/>
        <end position="551"/>
    </location>
</feature>
<evidence type="ECO:0000256" key="9">
    <source>
        <dbReference type="ARBA" id="ARBA00023098"/>
    </source>
</evidence>
<feature type="region of interest" description="Disordered" evidence="13">
    <location>
        <begin position="781"/>
        <end position="812"/>
    </location>
</feature>
<feature type="short sequence motif" description="DGA/G" evidence="11">
    <location>
        <begin position="1536"/>
        <end position="1538"/>
    </location>
</feature>
<feature type="domain" description="PNPLA" evidence="15">
    <location>
        <begin position="1384"/>
        <end position="1549"/>
    </location>
</feature>
<dbReference type="Pfam" id="PF24179">
    <property type="entry name" value="NTE_Ploop"/>
    <property type="match status" value="1"/>
</dbReference>
<evidence type="ECO:0000256" key="10">
    <source>
        <dbReference type="ARBA" id="ARBA00023136"/>
    </source>
</evidence>
<dbReference type="Gene3D" id="2.60.120.10">
    <property type="entry name" value="Jelly Rolls"/>
    <property type="match status" value="3"/>
</dbReference>
<evidence type="ECO:0000259" key="14">
    <source>
        <dbReference type="PROSITE" id="PS50042"/>
    </source>
</evidence>
<dbReference type="GO" id="GO:0016042">
    <property type="term" value="P:lipid catabolic process"/>
    <property type="evidence" value="ECO:0007669"/>
    <property type="project" value="UniProtKB-UniRule"/>
</dbReference>
<evidence type="ECO:0000256" key="2">
    <source>
        <dbReference type="ARBA" id="ARBA00006636"/>
    </source>
</evidence>
<dbReference type="PROSITE" id="PS50042">
    <property type="entry name" value="CNMP_BINDING_3"/>
    <property type="match status" value="2"/>
</dbReference>
<dbReference type="InterPro" id="IPR014710">
    <property type="entry name" value="RmlC-like_jellyroll"/>
</dbReference>
<comment type="caution">
    <text evidence="16">The sequence shown here is derived from an EMBL/GenBank/DDBJ whole genome shotgun (WGS) entry which is preliminary data.</text>
</comment>
<dbReference type="PANTHER" id="PTHR14226">
    <property type="entry name" value="NEUROPATHY TARGET ESTERASE/SWISS CHEESE D.MELANOGASTER"/>
    <property type="match status" value="1"/>
</dbReference>
<feature type="compositionally biased region" description="Polar residues" evidence="13">
    <location>
        <begin position="1029"/>
        <end position="1041"/>
    </location>
</feature>
<feature type="region of interest" description="Disordered" evidence="13">
    <location>
        <begin position="1028"/>
        <end position="1059"/>
    </location>
</feature>
<dbReference type="EC" id="3.1.1.5" evidence="3 12"/>
<dbReference type="EMBL" id="MBFU01000009">
    <property type="protein sequence ID" value="PWA03690.1"/>
    <property type="molecule type" value="Genomic_DNA"/>
</dbReference>
<dbReference type="InterPro" id="IPR016035">
    <property type="entry name" value="Acyl_Trfase/lysoPLipase"/>
</dbReference>
<evidence type="ECO:0000256" key="11">
    <source>
        <dbReference type="PROSITE-ProRule" id="PRU01161"/>
    </source>
</evidence>
<feature type="region of interest" description="Disordered" evidence="13">
    <location>
        <begin position="1283"/>
        <end position="1307"/>
    </location>
</feature>
<name>A0A2U1JEZ6_SMIAN</name>
<dbReference type="SUPFAM" id="SSF52151">
    <property type="entry name" value="FabD/lysophospholipase-like"/>
    <property type="match status" value="1"/>
</dbReference>
<proteinExistence type="inferred from homology"/>
<feature type="compositionally biased region" description="Basic and acidic residues" evidence="13">
    <location>
        <begin position="529"/>
        <end position="545"/>
    </location>
</feature>
<dbReference type="SUPFAM" id="SSF51206">
    <property type="entry name" value="cAMP-binding domain-like"/>
    <property type="match status" value="3"/>
</dbReference>
<dbReference type="GO" id="GO:0005789">
    <property type="term" value="C:endoplasmic reticulum membrane"/>
    <property type="evidence" value="ECO:0007669"/>
    <property type="project" value="UniProtKB-SubCell"/>
</dbReference>
<dbReference type="InterPro" id="IPR002641">
    <property type="entry name" value="PNPLA_dom"/>
</dbReference>
<feature type="compositionally biased region" description="Basic and acidic residues" evidence="13">
    <location>
        <begin position="787"/>
        <end position="798"/>
    </location>
</feature>
<feature type="domain" description="Cyclic nucleotide-binding" evidence="14">
    <location>
        <begin position="889"/>
        <end position="1002"/>
    </location>
</feature>
<dbReference type="InterPro" id="IPR000595">
    <property type="entry name" value="cNMP-bd_dom"/>
</dbReference>
<organism evidence="16 17">
    <name type="scientific">Smittium angustum</name>
    <dbReference type="NCBI Taxonomy" id="133377"/>
    <lineage>
        <taxon>Eukaryota</taxon>
        <taxon>Fungi</taxon>
        <taxon>Fungi incertae sedis</taxon>
        <taxon>Zoopagomycota</taxon>
        <taxon>Kickxellomycotina</taxon>
        <taxon>Harpellomycetes</taxon>
        <taxon>Harpellales</taxon>
        <taxon>Legeriomycetaceae</taxon>
        <taxon>Smittium</taxon>
    </lineage>
</organism>